<keyword evidence="4" id="KW-1185">Reference proteome</keyword>
<reference evidence="3" key="1">
    <citation type="submission" date="2025-08" db="UniProtKB">
        <authorList>
            <consortium name="Ensembl"/>
        </authorList>
    </citation>
    <scope>IDENTIFICATION</scope>
</reference>
<feature type="compositionally biased region" description="Gly residues" evidence="2">
    <location>
        <begin position="10"/>
        <end position="41"/>
    </location>
</feature>
<proteinExistence type="inferred from homology"/>
<protein>
    <submittedName>
        <fullName evidence="3">Uncharacterized protein</fullName>
    </submittedName>
</protein>
<name>A0A2K5RBD7_CEBIM</name>
<reference evidence="3" key="2">
    <citation type="submission" date="2025-09" db="UniProtKB">
        <authorList>
            <consortium name="Ensembl"/>
        </authorList>
    </citation>
    <scope>IDENTIFICATION</scope>
</reference>
<dbReference type="Ensembl" id="ENSCCAT00000042972.1">
    <property type="protein sequence ID" value="ENSCCAP00000025450.1"/>
    <property type="gene ID" value="ENSCCAG00000030506.1"/>
</dbReference>
<dbReference type="InterPro" id="IPR015419">
    <property type="entry name" value="CTAG/Pcc1"/>
</dbReference>
<dbReference type="Proteomes" id="UP000233040">
    <property type="component" value="Unassembled WGS sequence"/>
</dbReference>
<evidence type="ECO:0000256" key="2">
    <source>
        <dbReference type="SAM" id="MobiDB-lite"/>
    </source>
</evidence>
<feature type="region of interest" description="Disordered" evidence="2">
    <location>
        <begin position="1"/>
        <end position="82"/>
    </location>
</feature>
<feature type="region of interest" description="Disordered" evidence="2">
    <location>
        <begin position="153"/>
        <end position="194"/>
    </location>
</feature>
<dbReference type="Gene3D" id="3.30.310.50">
    <property type="entry name" value="Alpha-D-phosphohexomutase, C-terminal domain"/>
    <property type="match status" value="1"/>
</dbReference>
<dbReference type="Pfam" id="PF09341">
    <property type="entry name" value="Pcc1"/>
    <property type="match status" value="1"/>
</dbReference>
<accession>A0A2K5RBD7</accession>
<sequence>MQAGDQAAGGAAGDADGPGGPAVPGGPGGDAGGPGEAGTTGGRAPQGSGAARASGPEGGDSQGPRGGAASAQNGSCPSGARGSDSHLLQFHITMPFLSPMEAELARRILARDAAPLPRPGEVRKDFTVSGNLLVMSVRDDRDRAGLTTVAGWGLGSASPEGQEARDLGTPKHRVSEQRPGAPGPPPPEGARGDGCRAVAFNVMFFAPRV</sequence>
<feature type="compositionally biased region" description="Basic and acidic residues" evidence="2">
    <location>
        <begin position="162"/>
        <end position="176"/>
    </location>
</feature>
<dbReference type="AlphaFoldDB" id="A0A2K5RBD7"/>
<evidence type="ECO:0000256" key="1">
    <source>
        <dbReference type="ARBA" id="ARBA00007073"/>
    </source>
</evidence>
<feature type="compositionally biased region" description="Gly residues" evidence="2">
    <location>
        <begin position="56"/>
        <end position="66"/>
    </location>
</feature>
<evidence type="ECO:0000313" key="4">
    <source>
        <dbReference type="Proteomes" id="UP000233040"/>
    </source>
</evidence>
<dbReference type="GeneTree" id="ENSGT00410000025802"/>
<comment type="similarity">
    <text evidence="1">Belongs to the CTAG/PCC1 family.</text>
</comment>
<organism evidence="3 4">
    <name type="scientific">Cebus imitator</name>
    <name type="common">Panamanian white-faced capuchin</name>
    <name type="synonym">Cebus capucinus imitator</name>
    <dbReference type="NCBI Taxonomy" id="2715852"/>
    <lineage>
        <taxon>Eukaryota</taxon>
        <taxon>Metazoa</taxon>
        <taxon>Chordata</taxon>
        <taxon>Craniata</taxon>
        <taxon>Vertebrata</taxon>
        <taxon>Euteleostomi</taxon>
        <taxon>Mammalia</taxon>
        <taxon>Eutheria</taxon>
        <taxon>Euarchontoglires</taxon>
        <taxon>Primates</taxon>
        <taxon>Haplorrhini</taxon>
        <taxon>Platyrrhini</taxon>
        <taxon>Cebidae</taxon>
        <taxon>Cebinae</taxon>
        <taxon>Cebus</taxon>
    </lineage>
</organism>
<evidence type="ECO:0000313" key="3">
    <source>
        <dbReference type="Ensembl" id="ENSCCAP00000025450.1"/>
    </source>
</evidence>